<dbReference type="EMBL" id="LLXE01000135">
    <property type="protein sequence ID" value="KUM61418.1"/>
    <property type="molecule type" value="Genomic_DNA"/>
</dbReference>
<organism evidence="1 2">
    <name type="scientific">Penicillium freii</name>
    <dbReference type="NCBI Taxonomy" id="48697"/>
    <lineage>
        <taxon>Eukaryota</taxon>
        <taxon>Fungi</taxon>
        <taxon>Dikarya</taxon>
        <taxon>Ascomycota</taxon>
        <taxon>Pezizomycotina</taxon>
        <taxon>Eurotiomycetes</taxon>
        <taxon>Eurotiomycetidae</taxon>
        <taxon>Eurotiales</taxon>
        <taxon>Aspergillaceae</taxon>
        <taxon>Penicillium</taxon>
    </lineage>
</organism>
<dbReference type="AlphaFoldDB" id="A0A124GRJ2"/>
<comment type="caution">
    <text evidence="1">The sequence shown here is derived from an EMBL/GenBank/DDBJ whole genome shotgun (WGS) entry which is preliminary data.</text>
</comment>
<sequence length="86" mass="9681">MSLFPCCTGLGTMVENKVQVCNSGFTNTVYSLLLNGKSRDHKQTHTWKLPKRNRNSISLFLDLVSLALAYLHYLSYSSPLLRLTSS</sequence>
<accession>A0A124GRJ2</accession>
<reference evidence="1 2" key="1">
    <citation type="submission" date="2015-10" db="EMBL/GenBank/DDBJ databases">
        <title>Genome sequencing of Penicillium freii.</title>
        <authorList>
            <person name="Nguyen H.D."/>
            <person name="Visagie C.M."/>
            <person name="Seifert K.A."/>
        </authorList>
    </citation>
    <scope>NUCLEOTIDE SEQUENCE [LARGE SCALE GENOMIC DNA]</scope>
    <source>
        <strain evidence="1 2">DAOM 242723</strain>
    </source>
</reference>
<gene>
    <name evidence="1" type="ORF">ACN42_g5689</name>
</gene>
<name>A0A124GRJ2_PENFR</name>
<proteinExistence type="predicted"/>
<evidence type="ECO:0000313" key="2">
    <source>
        <dbReference type="Proteomes" id="UP000055045"/>
    </source>
</evidence>
<keyword evidence="2" id="KW-1185">Reference proteome</keyword>
<dbReference type="Proteomes" id="UP000055045">
    <property type="component" value="Unassembled WGS sequence"/>
</dbReference>
<protein>
    <submittedName>
        <fullName evidence="1">Uncharacterized protein</fullName>
    </submittedName>
</protein>
<evidence type="ECO:0000313" key="1">
    <source>
        <dbReference type="EMBL" id="KUM61418.1"/>
    </source>
</evidence>